<proteinExistence type="predicted"/>
<comment type="caution">
    <text evidence="2">The sequence shown here is derived from an EMBL/GenBank/DDBJ whole genome shotgun (WGS) entry which is preliminary data.</text>
</comment>
<dbReference type="PANTHER" id="PTHR43666:SF1">
    <property type="entry name" value="CONSERVED PROTEIN"/>
    <property type="match status" value="1"/>
</dbReference>
<dbReference type="GO" id="GO:0008237">
    <property type="term" value="F:metallopeptidase activity"/>
    <property type="evidence" value="ECO:0007669"/>
    <property type="project" value="InterPro"/>
</dbReference>
<dbReference type="GO" id="GO:0006508">
    <property type="term" value="P:proteolysis"/>
    <property type="evidence" value="ECO:0007669"/>
    <property type="project" value="InterPro"/>
</dbReference>
<dbReference type="RefSeq" id="WP_184983855.1">
    <property type="nucleotide sequence ID" value="NZ_JACHNE010000001.1"/>
</dbReference>
<dbReference type="AlphaFoldDB" id="A0A7W9H3T6"/>
<name>A0A7W9H3T6_9ACTN</name>
<gene>
    <name evidence="2" type="ORF">HDA41_002778</name>
</gene>
<dbReference type="Proteomes" id="UP000590647">
    <property type="component" value="Unassembled WGS sequence"/>
</dbReference>
<accession>A0A7W9H3T6</accession>
<organism evidence="2 3">
    <name type="scientific">Streptomyces caelestis</name>
    <dbReference type="NCBI Taxonomy" id="36816"/>
    <lineage>
        <taxon>Bacteria</taxon>
        <taxon>Bacillati</taxon>
        <taxon>Actinomycetota</taxon>
        <taxon>Actinomycetes</taxon>
        <taxon>Kitasatosporales</taxon>
        <taxon>Streptomycetaceae</taxon>
        <taxon>Streptomyces</taxon>
    </lineage>
</organism>
<evidence type="ECO:0000259" key="1">
    <source>
        <dbReference type="Pfam" id="PF19289"/>
    </source>
</evidence>
<dbReference type="PANTHER" id="PTHR43666">
    <property type="entry name" value="TLDD PROTEIN"/>
    <property type="match status" value="1"/>
</dbReference>
<evidence type="ECO:0000313" key="3">
    <source>
        <dbReference type="Proteomes" id="UP000590647"/>
    </source>
</evidence>
<keyword evidence="3" id="KW-1185">Reference proteome</keyword>
<dbReference type="Pfam" id="PF19289">
    <property type="entry name" value="PmbA_TldD_3rd"/>
    <property type="match status" value="1"/>
</dbReference>
<sequence length="372" mass="39425">MRSATLRFADSALTSHVEHDVVEYAERSAGSERTRYRVVGSQECLKEAGQLAEECADVVAAASRIGTRERMGLLRELASLGPGIYGRVEDVYGATATVDDRERTGMGTMARRNVIVTTVRDGVRRTRAVSGSPDELDVRGLALAGKPLPQHEGPLPTQVVLEPLALAELLAEYASVGLAVQDPHTAREFHRRCMGQQVAAAGVDITDTPAALGGWTLDIEGTPAAPLSLLRDGRITGYATDHRGAAALGQISNGRAARSVDGLRAYPAALTLECPPTTAPIGPYLRIERVQYISVVSAETGTVTGSTRDYCSVVENGAPRANVGTVRFTISVPDLLRRITGGLGPARTVPVTWGGCVVRCPAVHCADLRLVP</sequence>
<dbReference type="SUPFAM" id="SSF111283">
    <property type="entry name" value="Putative modulator of DNA gyrase, PmbA/TldD"/>
    <property type="match status" value="1"/>
</dbReference>
<reference evidence="2 3" key="1">
    <citation type="submission" date="2020-08" db="EMBL/GenBank/DDBJ databases">
        <title>Sequencing the genomes of 1000 actinobacteria strains.</title>
        <authorList>
            <person name="Klenk H.-P."/>
        </authorList>
    </citation>
    <scope>NUCLEOTIDE SEQUENCE [LARGE SCALE GENOMIC DNA]</scope>
    <source>
        <strain evidence="2 3">DSM 40084</strain>
    </source>
</reference>
<protein>
    <recommendedName>
        <fullName evidence="1">Metalloprotease TldD/E C-terminal domain-containing protein</fullName>
    </recommendedName>
</protein>
<dbReference type="InterPro" id="IPR045569">
    <property type="entry name" value="Metalloprtase-TldD/E_C"/>
</dbReference>
<evidence type="ECO:0000313" key="2">
    <source>
        <dbReference type="EMBL" id="MBB5794814.1"/>
    </source>
</evidence>
<dbReference type="InterPro" id="IPR036059">
    <property type="entry name" value="TldD/PmbA_sf"/>
</dbReference>
<feature type="domain" description="Metalloprotease TldD/E C-terminal" evidence="1">
    <location>
        <begin position="158"/>
        <end position="341"/>
    </location>
</feature>
<dbReference type="EMBL" id="JACHNE010000001">
    <property type="protein sequence ID" value="MBB5794814.1"/>
    <property type="molecule type" value="Genomic_DNA"/>
</dbReference>